<feature type="region of interest" description="Disordered" evidence="8">
    <location>
        <begin position="1"/>
        <end position="21"/>
    </location>
</feature>
<comment type="caution">
    <text evidence="11">The sequence shown here is derived from an EMBL/GenBank/DDBJ whole genome shotgun (WGS) entry which is preliminary data.</text>
</comment>
<dbReference type="InterPro" id="IPR017900">
    <property type="entry name" value="4Fe4S_Fe_S_CS"/>
</dbReference>
<dbReference type="GO" id="GO:0071949">
    <property type="term" value="F:FAD binding"/>
    <property type="evidence" value="ECO:0007669"/>
    <property type="project" value="InterPro"/>
</dbReference>
<organism evidence="11 12">
    <name type="scientific">Natronocella acetinitrilica</name>
    <dbReference type="NCBI Taxonomy" id="414046"/>
    <lineage>
        <taxon>Bacteria</taxon>
        <taxon>Pseudomonadati</taxon>
        <taxon>Pseudomonadota</taxon>
        <taxon>Gammaproteobacteria</taxon>
        <taxon>Chromatiales</taxon>
        <taxon>Ectothiorhodospiraceae</taxon>
        <taxon>Natronocella</taxon>
    </lineage>
</organism>
<dbReference type="AlphaFoldDB" id="A0AAE3G550"/>
<evidence type="ECO:0000256" key="2">
    <source>
        <dbReference type="ARBA" id="ARBA00022630"/>
    </source>
</evidence>
<dbReference type="GO" id="GO:0051536">
    <property type="term" value="F:iron-sulfur cluster binding"/>
    <property type="evidence" value="ECO:0007669"/>
    <property type="project" value="UniProtKB-KW"/>
</dbReference>
<keyword evidence="4" id="KW-0274">FAD</keyword>
<dbReference type="Pfam" id="PF01565">
    <property type="entry name" value="FAD_binding_4"/>
    <property type="match status" value="1"/>
</dbReference>
<keyword evidence="3" id="KW-0479">Metal-binding</keyword>
<dbReference type="PROSITE" id="PS00198">
    <property type="entry name" value="4FE4S_FER_1"/>
    <property type="match status" value="1"/>
</dbReference>
<evidence type="ECO:0000313" key="11">
    <source>
        <dbReference type="EMBL" id="MCP1674921.1"/>
    </source>
</evidence>
<dbReference type="InterPro" id="IPR017896">
    <property type="entry name" value="4Fe4S_Fe-S-bd"/>
</dbReference>
<dbReference type="Gene3D" id="3.30.465.10">
    <property type="match status" value="1"/>
</dbReference>
<dbReference type="PROSITE" id="PS51387">
    <property type="entry name" value="FAD_PCMH"/>
    <property type="match status" value="1"/>
</dbReference>
<dbReference type="InterPro" id="IPR036318">
    <property type="entry name" value="FAD-bd_PCMH-like_sf"/>
</dbReference>
<dbReference type="InterPro" id="IPR006094">
    <property type="entry name" value="Oxid_FAD_bind_N"/>
</dbReference>
<evidence type="ECO:0000256" key="3">
    <source>
        <dbReference type="ARBA" id="ARBA00022723"/>
    </source>
</evidence>
<dbReference type="GO" id="GO:0046872">
    <property type="term" value="F:metal ion binding"/>
    <property type="evidence" value="ECO:0007669"/>
    <property type="project" value="UniProtKB-KW"/>
</dbReference>
<keyword evidence="7" id="KW-0411">Iron-sulfur</keyword>
<keyword evidence="5" id="KW-0560">Oxidoreductase</keyword>
<evidence type="ECO:0000313" key="12">
    <source>
        <dbReference type="Proteomes" id="UP001205843"/>
    </source>
</evidence>
<evidence type="ECO:0000259" key="9">
    <source>
        <dbReference type="PROSITE" id="PS51379"/>
    </source>
</evidence>
<dbReference type="Gene3D" id="3.30.70.2740">
    <property type="match status" value="1"/>
</dbReference>
<dbReference type="Proteomes" id="UP001205843">
    <property type="component" value="Unassembled WGS sequence"/>
</dbReference>
<dbReference type="SUPFAM" id="SSF55103">
    <property type="entry name" value="FAD-linked oxidases, C-terminal domain"/>
    <property type="match status" value="1"/>
</dbReference>
<dbReference type="PANTHER" id="PTHR11748:SF119">
    <property type="entry name" value="D-2-HYDROXYGLUTARATE DEHYDROGENASE"/>
    <property type="match status" value="1"/>
</dbReference>
<proteinExistence type="predicted"/>
<dbReference type="GO" id="GO:1903457">
    <property type="term" value="P:lactate catabolic process"/>
    <property type="evidence" value="ECO:0007669"/>
    <property type="project" value="TreeGrafter"/>
</dbReference>
<reference evidence="11" key="1">
    <citation type="submission" date="2022-03" db="EMBL/GenBank/DDBJ databases">
        <title>Genomic Encyclopedia of Type Strains, Phase III (KMG-III): the genomes of soil and plant-associated and newly described type strains.</title>
        <authorList>
            <person name="Whitman W."/>
        </authorList>
    </citation>
    <scope>NUCLEOTIDE SEQUENCE</scope>
    <source>
        <strain evidence="11">ANL 6-2</strain>
    </source>
</reference>
<comment type="cofactor">
    <cofactor evidence="1">
        <name>FAD</name>
        <dbReference type="ChEBI" id="CHEBI:57692"/>
    </cofactor>
</comment>
<evidence type="ECO:0000256" key="6">
    <source>
        <dbReference type="ARBA" id="ARBA00023004"/>
    </source>
</evidence>
<name>A0AAE3G550_9GAMM</name>
<dbReference type="InterPro" id="IPR016166">
    <property type="entry name" value="FAD-bd_PCMH"/>
</dbReference>
<feature type="domain" description="4Fe-4S ferredoxin-type" evidence="9">
    <location>
        <begin position="621"/>
        <end position="651"/>
    </location>
</feature>
<evidence type="ECO:0000256" key="4">
    <source>
        <dbReference type="ARBA" id="ARBA00022827"/>
    </source>
</evidence>
<dbReference type="Pfam" id="PF13183">
    <property type="entry name" value="Fer4_8"/>
    <property type="match status" value="1"/>
</dbReference>
<evidence type="ECO:0000256" key="8">
    <source>
        <dbReference type="SAM" id="MobiDB-lite"/>
    </source>
</evidence>
<keyword evidence="12" id="KW-1185">Reference proteome</keyword>
<dbReference type="Gene3D" id="3.30.43.10">
    <property type="entry name" value="Uridine Diphospho-n-acetylenolpyruvylglucosamine Reductase, domain 2"/>
    <property type="match status" value="1"/>
</dbReference>
<dbReference type="PROSITE" id="PS51379">
    <property type="entry name" value="4FE4S_FER_2"/>
    <property type="match status" value="1"/>
</dbReference>
<feature type="domain" description="FAD-binding PCMH-type" evidence="10">
    <location>
        <begin position="52"/>
        <end position="277"/>
    </location>
</feature>
<dbReference type="GO" id="GO:0004458">
    <property type="term" value="F:D-lactate dehydrogenase (cytochrome) activity"/>
    <property type="evidence" value="ECO:0007669"/>
    <property type="project" value="TreeGrafter"/>
</dbReference>
<keyword evidence="6" id="KW-0408">Iron</keyword>
<gene>
    <name evidence="11" type="ORF">J2T57_002059</name>
</gene>
<dbReference type="PANTHER" id="PTHR11748">
    <property type="entry name" value="D-LACTATE DEHYDROGENASE"/>
    <property type="match status" value="1"/>
</dbReference>
<dbReference type="InterPro" id="IPR016169">
    <property type="entry name" value="FAD-bd_PCMH_sub2"/>
</dbReference>
<dbReference type="SUPFAM" id="SSF56176">
    <property type="entry name" value="FAD-binding/transporter-associated domain-like"/>
    <property type="match status" value="1"/>
</dbReference>
<accession>A0AAE3G550</accession>
<dbReference type="InterPro" id="IPR016167">
    <property type="entry name" value="FAD-bd_PCMH_sub1"/>
</dbReference>
<keyword evidence="2" id="KW-0285">Flavoprotein</keyword>
<protein>
    <submittedName>
        <fullName evidence="11">FAD/FMN-containing dehydrogenase/Fe-S oxidoreductase</fullName>
    </submittedName>
</protein>
<dbReference type="InterPro" id="IPR016164">
    <property type="entry name" value="FAD-linked_Oxase-like_C"/>
</dbReference>
<dbReference type="InterPro" id="IPR004113">
    <property type="entry name" value="FAD-bd_oxidored_4_C"/>
</dbReference>
<dbReference type="Gene3D" id="1.10.45.10">
    <property type="entry name" value="Vanillyl-alcohol Oxidase, Chain A, domain 4"/>
    <property type="match status" value="1"/>
</dbReference>
<dbReference type="InterPro" id="IPR016171">
    <property type="entry name" value="Vanillyl_alc_oxidase_C-sub2"/>
</dbReference>
<dbReference type="SUPFAM" id="SSF46548">
    <property type="entry name" value="alpha-helical ferredoxin"/>
    <property type="match status" value="1"/>
</dbReference>
<dbReference type="Pfam" id="PF02913">
    <property type="entry name" value="FAD-oxidase_C"/>
    <property type="match status" value="1"/>
</dbReference>
<evidence type="ECO:0000256" key="5">
    <source>
        <dbReference type="ARBA" id="ARBA00023002"/>
    </source>
</evidence>
<dbReference type="RefSeq" id="WP_253477528.1">
    <property type="nucleotide sequence ID" value="NZ_JALJXV010000004.1"/>
</dbReference>
<dbReference type="GO" id="GO:0008720">
    <property type="term" value="F:D-lactate dehydrogenase (NAD+) activity"/>
    <property type="evidence" value="ECO:0007669"/>
    <property type="project" value="TreeGrafter"/>
</dbReference>
<sequence>MSAKPVVARPSARRQVSPGDSHLARQLRENVRGEVLFDRFTRGRYATDASIYQIEPLGVVVPRDEEDVAAAIAIARDSGVPVLPRGGGTSQCGQTVNAALVLDCSKFLNKLVSVDPERQIATVQPGIVLDQLNGLLKQHGLFYPVDVSTAAQATIGGMAGNNSCGSRSLRYGNMVHNVRAIDAVLPDGSALHFGALPKPDELVEGSPRYREIVQALHALHAREADELDARFPKIRRRVGGYNLDRLTPAGGNLAKLLVGSEGTLAFFQRLELDLTRLPTHKTLGICHFPTFRKAMEAAKPIVEQLSPSAVELVDRTLIDLGMEIDIFRPIMTRYIKGQPEAVLFVEFSGEDHAEELANLRKLVELMADLGYPEGVVEVVDPKEQTAVWNVRKAGLNIMMSMKGDGKPVSFIEDCAVALEHLPDYTERLTEVFHKHGTEGTWYAHASEGCLHVRPIINLKEESGAVKMRAIAEEAFAMVREYKGSHSGEHGDGIVRSEFHKDMFGERLVKAFGDVKQLFDPTGIMNPGKIVDPPKMDDRSLMRFTPQYKTIPLKTALDWSAHGSFAAAVEMCNNNGTCRKFDAAVMCPSYRATMNEQDLTRGRANSLRLALSGQLGEDALTSKDMYDTLSRCVACKGCRRECPTGVDMAKMKVEFLHHYHARHGRSLGDRLVAGLPRYAAWASRLRWLANARDVLPGLAWLGERVTGFSAQRPLPRWSAKPFKASGTLCKGETGRVVLFADTFNRWFEPGHLRDTVDVLCAAGYEVIVPQSKGGEDRPLCCGRTYLSVGQVDEAKSEARRTLNALLPFVREGVPVVGLEPSCLLTLRDEFLSMLPGEEAQSLAEHAFLLEEFLARELDAGRLELPLESQAGRKALLHGHCHQKAFDVMGPVQRVLGLIPDLQVDTIKGTCCGMAGAFGYQREHYETSMKIGELDVLPAVREADADTWIVADGTSCRHQVADGAGRKDAMHVASVLAAALPAEVRAAVRTRVSH</sequence>
<evidence type="ECO:0000256" key="7">
    <source>
        <dbReference type="ARBA" id="ARBA00023014"/>
    </source>
</evidence>
<evidence type="ECO:0000256" key="1">
    <source>
        <dbReference type="ARBA" id="ARBA00001974"/>
    </source>
</evidence>
<evidence type="ECO:0000259" key="10">
    <source>
        <dbReference type="PROSITE" id="PS51387"/>
    </source>
</evidence>
<dbReference type="EMBL" id="JALJXV010000004">
    <property type="protein sequence ID" value="MCP1674921.1"/>
    <property type="molecule type" value="Genomic_DNA"/>
</dbReference>